<dbReference type="Proteomes" id="UP001321479">
    <property type="component" value="Segment"/>
</dbReference>
<dbReference type="InterPro" id="IPR036770">
    <property type="entry name" value="Ankyrin_rpt-contain_sf"/>
</dbReference>
<dbReference type="PANTHER" id="PTHR24188:SF29">
    <property type="entry name" value="GH09064P"/>
    <property type="match status" value="1"/>
</dbReference>
<name>A0ABM7NRM6_9VIRU</name>
<sequence>MNNNKYYAFYNEISPDHYQPLHKPGTFVSVENIFQQKIYGTHIVLVTIPKYYKIQYNKSTLKYYSAKYTMGDLMKFTEISTIQMLIDNGANIEKCGNLLCWFAANNHLNLIKYIIKISETIDNFNNMDTLTRYRHIVSTQNLITETKYFDRCLLLAIKNGHLDIVKYLFNNENNKSGEKLYIWVACISGHLHIFKYFIEMGFDVSFDNNIYLMSAIFFEKNEIVKYIESYGIKICDQITKCIYLVINGQHNDFFKLSMKVKFLVTVGVNRHTLYQILLSMCEMGCYNTVKYLMKSGIKPTDACLKIAHKNGNIDVIKILTNYFNNINKKN</sequence>
<dbReference type="InterPro" id="IPR002110">
    <property type="entry name" value="Ankyrin_rpt"/>
</dbReference>
<reference evidence="3 4" key="1">
    <citation type="submission" date="2021-02" db="EMBL/GenBank/DDBJ databases">
        <title>Cotonvirus japonicus, which uses Golgi apparatus of host cells for its virion factory, phylogenetically links tailed tupanvirus and icosahedral mimivirus.</title>
        <authorList>
            <person name="Takahashi H."/>
            <person name="Fukaya S."/>
            <person name="Song C."/>
            <person name="Murata K."/>
            <person name="Takemura M."/>
        </authorList>
    </citation>
    <scope>NUCLEOTIDE SEQUENCE [LARGE SCALE GENOMIC DNA]</scope>
</reference>
<evidence type="ECO:0000313" key="3">
    <source>
        <dbReference type="EMBL" id="BCS82810.1"/>
    </source>
</evidence>
<dbReference type="Pfam" id="PF12796">
    <property type="entry name" value="Ank_2"/>
    <property type="match status" value="1"/>
</dbReference>
<evidence type="ECO:0000313" key="4">
    <source>
        <dbReference type="Proteomes" id="UP001321479"/>
    </source>
</evidence>
<proteinExistence type="predicted"/>
<dbReference type="GeneID" id="80558015"/>
<accession>A0ABM7NRM6</accession>
<dbReference type="SMART" id="SM00248">
    <property type="entry name" value="ANK"/>
    <property type="match status" value="7"/>
</dbReference>
<dbReference type="EMBL" id="AP024483">
    <property type="protein sequence ID" value="BCS82810.1"/>
    <property type="molecule type" value="Genomic_DNA"/>
</dbReference>
<organism evidence="3 4">
    <name type="scientific">Cotonvirus japonicus</name>
    <dbReference type="NCBI Taxonomy" id="2811091"/>
    <lineage>
        <taxon>Viruses</taxon>
        <taxon>Varidnaviria</taxon>
        <taxon>Bamfordvirae</taxon>
        <taxon>Nucleocytoviricota</taxon>
        <taxon>Megaviricetes</taxon>
        <taxon>Imitervirales</taxon>
        <taxon>Mimiviridae</taxon>
        <taxon>Megamimivirinae</taxon>
        <taxon>Cotonvirus</taxon>
        <taxon>Cotonvirus japonicum</taxon>
    </lineage>
</organism>
<keyword evidence="1" id="KW-0677">Repeat</keyword>
<keyword evidence="4" id="KW-1185">Reference proteome</keyword>
<dbReference type="Gene3D" id="1.25.40.20">
    <property type="entry name" value="Ankyrin repeat-containing domain"/>
    <property type="match status" value="2"/>
</dbReference>
<dbReference type="SUPFAM" id="SSF48403">
    <property type="entry name" value="Ankyrin repeat"/>
    <property type="match status" value="1"/>
</dbReference>
<evidence type="ECO:0000256" key="2">
    <source>
        <dbReference type="ARBA" id="ARBA00023043"/>
    </source>
</evidence>
<evidence type="ECO:0000256" key="1">
    <source>
        <dbReference type="ARBA" id="ARBA00022737"/>
    </source>
</evidence>
<keyword evidence="2" id="KW-0040">ANK repeat</keyword>
<protein>
    <submittedName>
        <fullName evidence="3">Ankyrin repeat protein</fullName>
    </submittedName>
</protein>
<dbReference type="PANTHER" id="PTHR24188">
    <property type="entry name" value="ANKYRIN REPEAT PROTEIN"/>
    <property type="match status" value="1"/>
</dbReference>
<dbReference type="RefSeq" id="YP_010841418.1">
    <property type="nucleotide sequence ID" value="NC_079139.1"/>
</dbReference>